<keyword evidence="1" id="KW-0812">Transmembrane</keyword>
<evidence type="ECO:0000313" key="3">
    <source>
        <dbReference type="Proteomes" id="UP000236630"/>
    </source>
</evidence>
<keyword evidence="1" id="KW-0472">Membrane</keyword>
<accession>A0A2H5MUW3</accession>
<feature type="transmembrane region" description="Helical" evidence="1">
    <location>
        <begin position="77"/>
        <end position="98"/>
    </location>
</feature>
<organism evidence="2 3">
    <name type="scientific">Citrus unshiu</name>
    <name type="common">Satsuma mandarin</name>
    <name type="synonym">Citrus nobilis var. unshiu</name>
    <dbReference type="NCBI Taxonomy" id="55188"/>
    <lineage>
        <taxon>Eukaryota</taxon>
        <taxon>Viridiplantae</taxon>
        <taxon>Streptophyta</taxon>
        <taxon>Embryophyta</taxon>
        <taxon>Tracheophyta</taxon>
        <taxon>Spermatophyta</taxon>
        <taxon>Magnoliopsida</taxon>
        <taxon>eudicotyledons</taxon>
        <taxon>Gunneridae</taxon>
        <taxon>Pentapetalae</taxon>
        <taxon>rosids</taxon>
        <taxon>malvids</taxon>
        <taxon>Sapindales</taxon>
        <taxon>Rutaceae</taxon>
        <taxon>Aurantioideae</taxon>
        <taxon>Citrus</taxon>
    </lineage>
</organism>
<protein>
    <submittedName>
        <fullName evidence="2">Uncharacterized protein</fullName>
    </submittedName>
</protein>
<proteinExistence type="predicted"/>
<dbReference type="Proteomes" id="UP000236630">
    <property type="component" value="Unassembled WGS sequence"/>
</dbReference>
<dbReference type="EMBL" id="BDQV01002580">
    <property type="protein sequence ID" value="GAY31823.1"/>
    <property type="molecule type" value="Genomic_DNA"/>
</dbReference>
<evidence type="ECO:0000313" key="2">
    <source>
        <dbReference type="EMBL" id="GAY31823.1"/>
    </source>
</evidence>
<comment type="caution">
    <text evidence="2">The sequence shown here is derived from an EMBL/GenBank/DDBJ whole genome shotgun (WGS) entry which is preliminary data.</text>
</comment>
<gene>
    <name evidence="2" type="ORF">CUMW_280660</name>
</gene>
<name>A0A2H5MUW3_CITUN</name>
<sequence>MGTKASGCFLPPRFPDGFLRFKCGRGNWSIDDIQAVFSSAPRLGEDLLIFSHFKFWECFNQIDSFGFHISFWGGYKLVMMMMVMMVLIPVDFIANFLCAD</sequence>
<dbReference type="AlphaFoldDB" id="A0A2H5MUW3"/>
<evidence type="ECO:0000256" key="1">
    <source>
        <dbReference type="SAM" id="Phobius"/>
    </source>
</evidence>
<reference evidence="2 3" key="1">
    <citation type="journal article" date="2017" name="Front. Genet.">
        <title>Draft sequencing of the heterozygous diploid genome of Satsuma (Citrus unshiu Marc.) using a hybrid assembly approach.</title>
        <authorList>
            <person name="Shimizu T."/>
            <person name="Tanizawa Y."/>
            <person name="Mochizuki T."/>
            <person name="Nagasaki H."/>
            <person name="Yoshioka T."/>
            <person name="Toyoda A."/>
            <person name="Fujiyama A."/>
            <person name="Kaminuma E."/>
            <person name="Nakamura Y."/>
        </authorList>
    </citation>
    <scope>NUCLEOTIDE SEQUENCE [LARGE SCALE GENOMIC DNA]</scope>
    <source>
        <strain evidence="3">cv. Miyagawa wase</strain>
    </source>
</reference>
<keyword evidence="1" id="KW-1133">Transmembrane helix</keyword>
<keyword evidence="3" id="KW-1185">Reference proteome</keyword>